<reference evidence="2" key="2">
    <citation type="submission" date="2008-12" db="EMBL/GenBank/DDBJ databases">
        <title>Improved gene annotation of the rice (Oryza sativa) genomes.</title>
        <authorList>
            <person name="Wang J."/>
            <person name="Li R."/>
            <person name="Fan W."/>
            <person name="Huang Q."/>
            <person name="Zhang J."/>
            <person name="Zhou Y."/>
            <person name="Hu Y."/>
            <person name="Zi S."/>
            <person name="Li J."/>
            <person name="Ni P."/>
            <person name="Zheng H."/>
            <person name="Zhang Y."/>
            <person name="Zhao M."/>
            <person name="Hao Q."/>
            <person name="McDermott J."/>
            <person name="Samudrala R."/>
            <person name="Kristiansen K."/>
            <person name="Wong G.K.-S."/>
        </authorList>
    </citation>
    <scope>NUCLEOTIDE SEQUENCE</scope>
</reference>
<feature type="region of interest" description="Disordered" evidence="1">
    <location>
        <begin position="21"/>
        <end position="49"/>
    </location>
</feature>
<evidence type="ECO:0000313" key="2">
    <source>
        <dbReference type="EMBL" id="EAZ45631.1"/>
    </source>
</evidence>
<name>A3C1E2_ORYSJ</name>
<sequence length="49" mass="5322">MPILEALPLPDPVKWYRESVKGSCPPAGESESDYDMKSLVLEPSVSASD</sequence>
<dbReference type="AlphaFoldDB" id="A3C1E2"/>
<accession>A3C1E2</accession>
<gene>
    <name evidence="2" type="ORF">OsJ_30299</name>
</gene>
<dbReference type="EMBL" id="CM000146">
    <property type="protein sequence ID" value="EAZ45631.1"/>
    <property type="molecule type" value="Genomic_DNA"/>
</dbReference>
<dbReference type="Proteomes" id="UP000007752">
    <property type="component" value="Chromosome 9"/>
</dbReference>
<reference evidence="2" key="1">
    <citation type="journal article" date="2005" name="PLoS Biol.">
        <title>The genomes of Oryza sativa: a history of duplications.</title>
        <authorList>
            <person name="Yu J."/>
            <person name="Wang J."/>
            <person name="Lin W."/>
            <person name="Li S."/>
            <person name="Li H."/>
            <person name="Zhou J."/>
            <person name="Ni P."/>
            <person name="Dong W."/>
            <person name="Hu S."/>
            <person name="Zeng C."/>
            <person name="Zhang J."/>
            <person name="Zhang Y."/>
            <person name="Li R."/>
            <person name="Xu Z."/>
            <person name="Li S."/>
            <person name="Li X."/>
            <person name="Zheng H."/>
            <person name="Cong L."/>
            <person name="Lin L."/>
            <person name="Yin J."/>
            <person name="Geng J."/>
            <person name="Li G."/>
            <person name="Shi J."/>
            <person name="Liu J."/>
            <person name="Lv H."/>
            <person name="Li J."/>
            <person name="Wang J."/>
            <person name="Deng Y."/>
            <person name="Ran L."/>
            <person name="Shi X."/>
            <person name="Wang X."/>
            <person name="Wu Q."/>
            <person name="Li C."/>
            <person name="Ren X."/>
            <person name="Wang J."/>
            <person name="Wang X."/>
            <person name="Li D."/>
            <person name="Liu D."/>
            <person name="Zhang X."/>
            <person name="Ji Z."/>
            <person name="Zhao W."/>
            <person name="Sun Y."/>
            <person name="Zhang Z."/>
            <person name="Bao J."/>
            <person name="Han Y."/>
            <person name="Dong L."/>
            <person name="Ji J."/>
            <person name="Chen P."/>
            <person name="Wu S."/>
            <person name="Liu J."/>
            <person name="Xiao Y."/>
            <person name="Bu D."/>
            <person name="Tan J."/>
            <person name="Yang L."/>
            <person name="Ye C."/>
            <person name="Zhang J."/>
            <person name="Xu J."/>
            <person name="Zhou Y."/>
            <person name="Yu Y."/>
            <person name="Zhang B."/>
            <person name="Zhuang S."/>
            <person name="Wei H."/>
            <person name="Liu B."/>
            <person name="Lei M."/>
            <person name="Yu H."/>
            <person name="Li Y."/>
            <person name="Xu H."/>
            <person name="Wei S."/>
            <person name="He X."/>
            <person name="Fang L."/>
            <person name="Zhang Z."/>
            <person name="Zhang Y."/>
            <person name="Huang X."/>
            <person name="Su Z."/>
            <person name="Tong W."/>
            <person name="Li J."/>
            <person name="Tong Z."/>
            <person name="Li S."/>
            <person name="Ye J."/>
            <person name="Wang L."/>
            <person name="Fang L."/>
            <person name="Lei T."/>
            <person name="Chen C."/>
            <person name="Chen H."/>
            <person name="Xu Z."/>
            <person name="Li H."/>
            <person name="Huang H."/>
            <person name="Zhang F."/>
            <person name="Xu H."/>
            <person name="Li N."/>
            <person name="Zhao C."/>
            <person name="Li S."/>
            <person name="Dong L."/>
            <person name="Huang Y."/>
            <person name="Li L."/>
            <person name="Xi Y."/>
            <person name="Qi Q."/>
            <person name="Li W."/>
            <person name="Zhang B."/>
            <person name="Hu W."/>
            <person name="Zhang Y."/>
            <person name="Tian X."/>
            <person name="Jiao Y."/>
            <person name="Liang X."/>
            <person name="Jin J."/>
            <person name="Gao L."/>
            <person name="Zheng W."/>
            <person name="Hao B."/>
            <person name="Liu S."/>
            <person name="Wang W."/>
            <person name="Yuan L."/>
            <person name="Cao M."/>
            <person name="McDermott J."/>
            <person name="Samudrala R."/>
            <person name="Wang J."/>
            <person name="Wong G.K."/>
            <person name="Yang H."/>
        </authorList>
    </citation>
    <scope>NUCLEOTIDE SEQUENCE [LARGE SCALE GENOMIC DNA]</scope>
</reference>
<evidence type="ECO:0000256" key="1">
    <source>
        <dbReference type="SAM" id="MobiDB-lite"/>
    </source>
</evidence>
<protein>
    <submittedName>
        <fullName evidence="2">Uncharacterized protein</fullName>
    </submittedName>
</protein>
<proteinExistence type="predicted"/>
<organism evidence="2">
    <name type="scientific">Oryza sativa subsp. japonica</name>
    <name type="common">Rice</name>
    <dbReference type="NCBI Taxonomy" id="39947"/>
    <lineage>
        <taxon>Eukaryota</taxon>
        <taxon>Viridiplantae</taxon>
        <taxon>Streptophyta</taxon>
        <taxon>Embryophyta</taxon>
        <taxon>Tracheophyta</taxon>
        <taxon>Spermatophyta</taxon>
        <taxon>Magnoliopsida</taxon>
        <taxon>Liliopsida</taxon>
        <taxon>Poales</taxon>
        <taxon>Poaceae</taxon>
        <taxon>BOP clade</taxon>
        <taxon>Oryzoideae</taxon>
        <taxon>Oryzeae</taxon>
        <taxon>Oryzinae</taxon>
        <taxon>Oryza</taxon>
        <taxon>Oryza sativa</taxon>
    </lineage>
</organism>